<keyword evidence="10 11" id="KW-0472">Membrane</keyword>
<dbReference type="STRING" id="559515.M4B4C9"/>
<dbReference type="GO" id="GO:0005737">
    <property type="term" value="C:cytoplasm"/>
    <property type="evidence" value="ECO:0007669"/>
    <property type="project" value="UniProtKB-SubCell"/>
</dbReference>
<dbReference type="PANTHER" id="PTHR20772:SF2">
    <property type="entry name" value="PROTEIN FMP42"/>
    <property type="match status" value="1"/>
</dbReference>
<evidence type="ECO:0000256" key="8">
    <source>
        <dbReference type="ARBA" id="ARBA00022970"/>
    </source>
</evidence>
<evidence type="ECO:0000256" key="9">
    <source>
        <dbReference type="ARBA" id="ARBA00022989"/>
    </source>
</evidence>
<evidence type="ECO:0000256" key="4">
    <source>
        <dbReference type="ARBA" id="ARBA00009758"/>
    </source>
</evidence>
<dbReference type="AlphaFoldDB" id="M4B4C9"/>
<reference evidence="12" key="2">
    <citation type="submission" date="2015-06" db="UniProtKB">
        <authorList>
            <consortium name="EnsemblProtists"/>
        </authorList>
    </citation>
    <scope>IDENTIFICATION</scope>
    <source>
        <strain evidence="12">Emoy2</strain>
    </source>
</reference>
<evidence type="ECO:0000256" key="1">
    <source>
        <dbReference type="ARBA" id="ARBA00004141"/>
    </source>
</evidence>
<dbReference type="VEuPathDB" id="FungiDB:HpaG801128"/>
<evidence type="ECO:0000256" key="7">
    <source>
        <dbReference type="ARBA" id="ARBA00022692"/>
    </source>
</evidence>
<dbReference type="eggNOG" id="ENOG502QRYG">
    <property type="taxonomic scope" value="Eukaryota"/>
</dbReference>
<comment type="similarity">
    <text evidence="4">Belongs to the Rho GDI family.</text>
</comment>
<dbReference type="GO" id="GO:0006865">
    <property type="term" value="P:amino acid transport"/>
    <property type="evidence" value="ECO:0007669"/>
    <property type="project" value="UniProtKB-KW"/>
</dbReference>
<protein>
    <submittedName>
        <fullName evidence="12">Uncharacterized protein</fullName>
    </submittedName>
</protein>
<evidence type="ECO:0000256" key="5">
    <source>
        <dbReference type="ARBA" id="ARBA00022448"/>
    </source>
</evidence>
<dbReference type="GO" id="GO:0007266">
    <property type="term" value="P:Rho protein signal transduction"/>
    <property type="evidence" value="ECO:0007669"/>
    <property type="project" value="InterPro"/>
</dbReference>
<dbReference type="Proteomes" id="UP000011713">
    <property type="component" value="Unassembled WGS sequence"/>
</dbReference>
<comment type="similarity">
    <text evidence="3">Belongs to the SLC43A transporter (TC 2.A.1.44) family.</text>
</comment>
<feature type="transmembrane region" description="Helical" evidence="11">
    <location>
        <begin position="62"/>
        <end position="84"/>
    </location>
</feature>
<evidence type="ECO:0000313" key="13">
    <source>
        <dbReference type="Proteomes" id="UP000011713"/>
    </source>
</evidence>
<sequence length="241" mass="27447">MCEVYENHPNVMFVAASVALNAGALPVGLLLDRVEPRVPINVAPFIEVAGWSLLDRLDSRTFHMFVPAYIMITFGGRITMMWSFPASFPIIRYQTAILAAISCLVDGSSAMFLVLCAAHEHCGWSRKMLSERVKLMGTTPFVLTESCRYRFVISFRVNETIVNGWRFCTNVKKAVLATCDESCWVRMLHDPRATCLSFPSRMDGSSIRTFLLWEVHGQIRFVDDDHIKHLEQLYTFEIKRA</sequence>
<keyword evidence="6" id="KW-0963">Cytoplasm</keyword>
<evidence type="ECO:0000256" key="3">
    <source>
        <dbReference type="ARBA" id="ARBA00006595"/>
    </source>
</evidence>
<dbReference type="InterPro" id="IPR052599">
    <property type="entry name" value="SLC43A_AATransporter"/>
</dbReference>
<keyword evidence="5" id="KW-0813">Transport</keyword>
<evidence type="ECO:0000256" key="10">
    <source>
        <dbReference type="ARBA" id="ARBA00023136"/>
    </source>
</evidence>
<keyword evidence="7 11" id="KW-0812">Transmembrane</keyword>
<dbReference type="HOGENOM" id="CLU_1153579_0_0_1"/>
<evidence type="ECO:0000313" key="12">
    <source>
        <dbReference type="EnsemblProtists" id="HpaP801128"/>
    </source>
</evidence>
<dbReference type="EnsemblProtists" id="HpaT801128">
    <property type="protein sequence ID" value="HpaP801128"/>
    <property type="gene ID" value="HpaG801128"/>
</dbReference>
<name>M4B4C9_HYAAE</name>
<evidence type="ECO:0000256" key="6">
    <source>
        <dbReference type="ARBA" id="ARBA00022490"/>
    </source>
</evidence>
<proteinExistence type="inferred from homology"/>
<dbReference type="InParanoid" id="M4B4C9"/>
<evidence type="ECO:0000256" key="2">
    <source>
        <dbReference type="ARBA" id="ARBA00004496"/>
    </source>
</evidence>
<feature type="transmembrane region" description="Helical" evidence="11">
    <location>
        <begin position="96"/>
        <end position="118"/>
    </location>
</feature>
<dbReference type="InterPro" id="IPR000406">
    <property type="entry name" value="Rho_GDI"/>
</dbReference>
<dbReference type="InterPro" id="IPR024792">
    <property type="entry name" value="RhoGDI_dom_sf"/>
</dbReference>
<dbReference type="PANTHER" id="PTHR20772">
    <property type="entry name" value="PROTEIN FMP42"/>
    <property type="match status" value="1"/>
</dbReference>
<dbReference type="GO" id="GO:0016020">
    <property type="term" value="C:membrane"/>
    <property type="evidence" value="ECO:0007669"/>
    <property type="project" value="UniProtKB-SubCell"/>
</dbReference>
<keyword evidence="13" id="KW-1185">Reference proteome</keyword>
<dbReference type="InterPro" id="IPR014756">
    <property type="entry name" value="Ig_E-set"/>
</dbReference>
<feature type="transmembrane region" description="Helical" evidence="11">
    <location>
        <begin position="12"/>
        <end position="31"/>
    </location>
</feature>
<organism evidence="12 13">
    <name type="scientific">Hyaloperonospora arabidopsidis (strain Emoy2)</name>
    <name type="common">Downy mildew agent</name>
    <name type="synonym">Peronospora arabidopsidis</name>
    <dbReference type="NCBI Taxonomy" id="559515"/>
    <lineage>
        <taxon>Eukaryota</taxon>
        <taxon>Sar</taxon>
        <taxon>Stramenopiles</taxon>
        <taxon>Oomycota</taxon>
        <taxon>Peronosporomycetes</taxon>
        <taxon>Peronosporales</taxon>
        <taxon>Peronosporaceae</taxon>
        <taxon>Hyaloperonospora</taxon>
    </lineage>
</organism>
<keyword evidence="8" id="KW-0029">Amino-acid transport</keyword>
<dbReference type="Pfam" id="PF02115">
    <property type="entry name" value="Rho_GDI"/>
    <property type="match status" value="1"/>
</dbReference>
<dbReference type="EMBL" id="JH598253">
    <property type="status" value="NOT_ANNOTATED_CDS"/>
    <property type="molecule type" value="Genomic_DNA"/>
</dbReference>
<dbReference type="SUPFAM" id="SSF81296">
    <property type="entry name" value="E set domains"/>
    <property type="match status" value="1"/>
</dbReference>
<accession>M4B4C9</accession>
<evidence type="ECO:0000256" key="11">
    <source>
        <dbReference type="SAM" id="Phobius"/>
    </source>
</evidence>
<comment type="subcellular location">
    <subcellularLocation>
        <location evidence="2">Cytoplasm</location>
    </subcellularLocation>
    <subcellularLocation>
        <location evidence="1">Membrane</location>
        <topology evidence="1">Multi-pass membrane protein</topology>
    </subcellularLocation>
</comment>
<dbReference type="Gene3D" id="2.70.50.30">
    <property type="entry name" value="Coagulation Factor XIII, subunit A, domain 1"/>
    <property type="match status" value="1"/>
</dbReference>
<reference evidence="13" key="1">
    <citation type="journal article" date="2010" name="Science">
        <title>Signatures of adaptation to obligate biotrophy in the Hyaloperonospora arabidopsidis genome.</title>
        <authorList>
            <person name="Baxter L."/>
            <person name="Tripathy S."/>
            <person name="Ishaque N."/>
            <person name="Boot N."/>
            <person name="Cabral A."/>
            <person name="Kemen E."/>
            <person name="Thines M."/>
            <person name="Ah-Fong A."/>
            <person name="Anderson R."/>
            <person name="Badejoko W."/>
            <person name="Bittner-Eddy P."/>
            <person name="Boore J.L."/>
            <person name="Chibucos M.C."/>
            <person name="Coates M."/>
            <person name="Dehal P."/>
            <person name="Delehaunty K."/>
            <person name="Dong S."/>
            <person name="Downton P."/>
            <person name="Dumas B."/>
            <person name="Fabro G."/>
            <person name="Fronick C."/>
            <person name="Fuerstenberg S.I."/>
            <person name="Fulton L."/>
            <person name="Gaulin E."/>
            <person name="Govers F."/>
            <person name="Hughes L."/>
            <person name="Humphray S."/>
            <person name="Jiang R.H."/>
            <person name="Judelson H."/>
            <person name="Kamoun S."/>
            <person name="Kyung K."/>
            <person name="Meijer H."/>
            <person name="Minx P."/>
            <person name="Morris P."/>
            <person name="Nelson J."/>
            <person name="Phuntumart V."/>
            <person name="Qutob D."/>
            <person name="Rehmany A."/>
            <person name="Rougon-Cardoso A."/>
            <person name="Ryden P."/>
            <person name="Torto-Alalibo T."/>
            <person name="Studholme D."/>
            <person name="Wang Y."/>
            <person name="Win J."/>
            <person name="Wood J."/>
            <person name="Clifton S.W."/>
            <person name="Rogers J."/>
            <person name="Van den Ackerveken G."/>
            <person name="Jones J.D."/>
            <person name="McDowell J.M."/>
            <person name="Beynon J."/>
            <person name="Tyler B.M."/>
        </authorList>
    </citation>
    <scope>NUCLEOTIDE SEQUENCE [LARGE SCALE GENOMIC DNA]</scope>
    <source>
        <strain evidence="13">Emoy2</strain>
    </source>
</reference>
<dbReference type="GO" id="GO:0005094">
    <property type="term" value="F:Rho GDP-dissociation inhibitor activity"/>
    <property type="evidence" value="ECO:0007669"/>
    <property type="project" value="InterPro"/>
</dbReference>
<keyword evidence="9 11" id="KW-1133">Transmembrane helix</keyword>